<dbReference type="GO" id="GO:0016791">
    <property type="term" value="F:phosphatase activity"/>
    <property type="evidence" value="ECO:0000318"/>
    <property type="project" value="GO_Central"/>
</dbReference>
<evidence type="ECO:0000256" key="1">
    <source>
        <dbReference type="ARBA" id="ARBA00001946"/>
    </source>
</evidence>
<sequence>MAKTVVVFDFDKTIIDCDSDNWVIEEMGVDDLFKELLRTMPWNPTMDRMMGELHSMGKTTDEIADVMKGAPLDPRVISAIKAAYAFGCDVRIVSDANLFFIVTILEHHGLLHCFTEINTNPSFVDENGRLNIRPYHNTHNCPLCPPNMCKGLIIERIQSEIAGNDRCIVYLGDGKGDYCPSLRLGHGDHVMPRKLYPLWDLIQVDPSLLKATLHEWRDAGELEAKLLNILRDNEKKEEFTYESNGFVEESLSDRLLSSVVDCKSESITGPVLEAPLPPILRVTQ</sequence>
<accession>U5CZ81</accession>
<dbReference type="SUPFAM" id="SSF56784">
    <property type="entry name" value="HAD-like"/>
    <property type="match status" value="1"/>
</dbReference>
<dbReference type="PIRSF" id="PIRSF031051">
    <property type="entry name" value="PyrdxlP_Pase_PHOSPHO2"/>
    <property type="match status" value="1"/>
</dbReference>
<dbReference type="InterPro" id="IPR036412">
    <property type="entry name" value="HAD-like_sf"/>
</dbReference>
<dbReference type="EMBL" id="KI392503">
    <property type="protein sequence ID" value="ERN15479.1"/>
    <property type="molecule type" value="Genomic_DNA"/>
</dbReference>
<dbReference type="PANTHER" id="PTHR20889:SF12">
    <property type="entry name" value="LP01149P"/>
    <property type="match status" value="1"/>
</dbReference>
<evidence type="ECO:0000256" key="4">
    <source>
        <dbReference type="ARBA" id="ARBA00022842"/>
    </source>
</evidence>
<dbReference type="NCBIfam" id="TIGR01489">
    <property type="entry name" value="DKMTPPase-SF"/>
    <property type="match status" value="1"/>
</dbReference>
<dbReference type="InterPro" id="IPR016965">
    <property type="entry name" value="Pase_PHOSPHO-typ"/>
</dbReference>
<comment type="cofactor">
    <cofactor evidence="1 7">
        <name>Mg(2+)</name>
        <dbReference type="ChEBI" id="CHEBI:18420"/>
    </cofactor>
</comment>
<dbReference type="Gramene" id="ERN15479">
    <property type="protein sequence ID" value="ERN15479"/>
    <property type="gene ID" value="AMTR_s00036p00240530"/>
</dbReference>
<dbReference type="AlphaFoldDB" id="U5CZ81"/>
<keyword evidence="2 7" id="KW-0479">Metal-binding</keyword>
<evidence type="ECO:0000256" key="2">
    <source>
        <dbReference type="ARBA" id="ARBA00022723"/>
    </source>
</evidence>
<dbReference type="HOGENOM" id="CLU_068983_1_1_1"/>
<dbReference type="InterPro" id="IPR023214">
    <property type="entry name" value="HAD_sf"/>
</dbReference>
<gene>
    <name evidence="8" type="ORF">AMTR_s00036p00240530</name>
</gene>
<reference evidence="9" key="1">
    <citation type="journal article" date="2013" name="Science">
        <title>The Amborella genome and the evolution of flowering plants.</title>
        <authorList>
            <consortium name="Amborella Genome Project"/>
        </authorList>
    </citation>
    <scope>NUCLEOTIDE SEQUENCE [LARGE SCALE GENOMIC DNA]</scope>
</reference>
<evidence type="ECO:0000256" key="3">
    <source>
        <dbReference type="ARBA" id="ARBA00022801"/>
    </source>
</evidence>
<dbReference type="Proteomes" id="UP000017836">
    <property type="component" value="Unassembled WGS sequence"/>
</dbReference>
<dbReference type="NCBIfam" id="TIGR01488">
    <property type="entry name" value="HAD-SF-IB"/>
    <property type="match status" value="1"/>
</dbReference>
<dbReference type="Gene3D" id="3.40.50.1000">
    <property type="entry name" value="HAD superfamily/HAD-like"/>
    <property type="match status" value="1"/>
</dbReference>
<feature type="active site" description="Proton donor" evidence="5">
    <location>
        <position position="11"/>
    </location>
</feature>
<evidence type="ECO:0000256" key="5">
    <source>
        <dbReference type="PIRSR" id="PIRSR031051-1"/>
    </source>
</evidence>
<evidence type="ECO:0000313" key="8">
    <source>
        <dbReference type="EMBL" id="ERN15479.1"/>
    </source>
</evidence>
<feature type="binding site" evidence="7">
    <location>
        <position position="11"/>
    </location>
    <ligand>
        <name>Mg(2+)</name>
        <dbReference type="ChEBI" id="CHEBI:18420"/>
    </ligand>
</feature>
<dbReference type="PANTHER" id="PTHR20889">
    <property type="entry name" value="PHOSPHATASE, ORPHAN 1, 2"/>
    <property type="match status" value="1"/>
</dbReference>
<feature type="active site" description="Nucleophile" evidence="5">
    <location>
        <position position="9"/>
    </location>
</feature>
<dbReference type="STRING" id="13333.U5CZ81"/>
<evidence type="ECO:0000313" key="9">
    <source>
        <dbReference type="Proteomes" id="UP000017836"/>
    </source>
</evidence>
<dbReference type="InterPro" id="IPR006384">
    <property type="entry name" value="HAD_hydro_PyrdxlP_Pase-like"/>
</dbReference>
<dbReference type="OrthoDB" id="10267182at2759"/>
<dbReference type="GO" id="GO:0046872">
    <property type="term" value="F:metal ion binding"/>
    <property type="evidence" value="ECO:0007669"/>
    <property type="project" value="UniProtKB-KW"/>
</dbReference>
<dbReference type="eggNOG" id="KOG3120">
    <property type="taxonomic scope" value="Eukaryota"/>
</dbReference>
<feature type="binding site" evidence="7">
    <location>
        <position position="173"/>
    </location>
    <ligand>
        <name>Mg(2+)</name>
        <dbReference type="ChEBI" id="CHEBI:18420"/>
    </ligand>
</feature>
<evidence type="ECO:0000256" key="6">
    <source>
        <dbReference type="PIRSR" id="PIRSR031051-2"/>
    </source>
</evidence>
<organism evidence="8 9">
    <name type="scientific">Amborella trichopoda</name>
    <dbReference type="NCBI Taxonomy" id="13333"/>
    <lineage>
        <taxon>Eukaryota</taxon>
        <taxon>Viridiplantae</taxon>
        <taxon>Streptophyta</taxon>
        <taxon>Embryophyta</taxon>
        <taxon>Tracheophyta</taxon>
        <taxon>Spermatophyta</taxon>
        <taxon>Magnoliopsida</taxon>
        <taxon>Amborellales</taxon>
        <taxon>Amborellaceae</taxon>
        <taxon>Amborella</taxon>
    </lineage>
</organism>
<protein>
    <submittedName>
        <fullName evidence="8">Uncharacterized protein</fullName>
    </submittedName>
</protein>
<dbReference type="Pfam" id="PF06888">
    <property type="entry name" value="Put_Phosphatase"/>
    <property type="match status" value="1"/>
</dbReference>
<name>U5CZ81_AMBTC</name>
<feature type="binding site" evidence="6">
    <location>
        <position position="95"/>
    </location>
    <ligand>
        <name>substrate</name>
    </ligand>
</feature>
<dbReference type="KEGG" id="atr:18443768"/>
<dbReference type="OMA" id="FHTHSCV"/>
<proteinExistence type="predicted"/>
<evidence type="ECO:0000256" key="7">
    <source>
        <dbReference type="PIRSR" id="PIRSR031051-3"/>
    </source>
</evidence>
<keyword evidence="3" id="KW-0378">Hydrolase</keyword>
<feature type="binding site" evidence="6">
    <location>
        <position position="20"/>
    </location>
    <ligand>
        <name>substrate</name>
    </ligand>
</feature>
<feature type="binding site" evidence="7">
    <location>
        <position position="9"/>
    </location>
    <ligand>
        <name>Mg(2+)</name>
        <dbReference type="ChEBI" id="CHEBI:18420"/>
    </ligand>
</feature>
<keyword evidence="9" id="KW-1185">Reference proteome</keyword>
<keyword evidence="4 7" id="KW-0460">Magnesium</keyword>